<dbReference type="EC" id="6.3.5.4" evidence="2"/>
<dbReference type="EMBL" id="CP118157">
    <property type="protein sequence ID" value="WOF21917.1"/>
    <property type="molecule type" value="Genomic_DNA"/>
</dbReference>
<dbReference type="KEGG" id="mbet:N8K70_11040"/>
<sequence length="605" mass="65644">MIALPDTDRAARLIEGQVGHATHRLLYPSGRPWLVASAPDHLPFLISSDGTAAVIGPVGADQAQLDRSVRSARSPGDFARIQKIYAGSFSVVGIFRGSLYASAPALESRRMFWSMIHGVPVVADRADVLARLGGFALDDGSVALRLSRGVPHPVDSAPMWREISAVPGGQFIIVDADERVSTQSWWSRPAPVLDRREGAAAVREAIADSVAVRVPPSGTFACDLSGGLDSTPLCYFAAQSGRPLIARTFFTEDPGGREDLDWAKRALPAMSSISEHVVFSTAGIPGFYEDLYGLGVPLDEPTQAGGTIPRVRHMLRDDLERDVSVHINGLGGDHLFRGVRAWNHTLARSRPALAWSRARAEDIPSRVPARTTARQLADRRPYRRWLLDSIGDAELGVEPPQLPRSNDWSVPVTLPPWLTADGRNEILRRLHSAAEDAEPLAPGIAGHFDLFTVRQAGRLARSMGLIGDAMGVSYDSPLLDDRVVEAVFSVRYEERDTPVDWKPLIKEAMAGLLPADYLRRTNKIGGAPQAVRGYAANYETLRALWEESGVLDSGYVDRDALFENASPSSTATPSSHIHALTDAAIFAQSQRSGSSLSSLDIQEQK</sequence>
<dbReference type="SUPFAM" id="SSF52402">
    <property type="entry name" value="Adenine nucleotide alpha hydrolases-like"/>
    <property type="match status" value="1"/>
</dbReference>
<comment type="catalytic activity">
    <reaction evidence="4">
        <text>L-aspartate + L-glutamine + ATP + H2O = L-asparagine + L-glutamate + AMP + diphosphate + H(+)</text>
        <dbReference type="Rhea" id="RHEA:12228"/>
        <dbReference type="ChEBI" id="CHEBI:15377"/>
        <dbReference type="ChEBI" id="CHEBI:15378"/>
        <dbReference type="ChEBI" id="CHEBI:29985"/>
        <dbReference type="ChEBI" id="CHEBI:29991"/>
        <dbReference type="ChEBI" id="CHEBI:30616"/>
        <dbReference type="ChEBI" id="CHEBI:33019"/>
        <dbReference type="ChEBI" id="CHEBI:58048"/>
        <dbReference type="ChEBI" id="CHEBI:58359"/>
        <dbReference type="ChEBI" id="CHEBI:456215"/>
        <dbReference type="EC" id="6.3.5.4"/>
    </reaction>
</comment>
<dbReference type="InterPro" id="IPR051786">
    <property type="entry name" value="ASN_synthetase/amidase"/>
</dbReference>
<dbReference type="GO" id="GO:0004066">
    <property type="term" value="F:asparagine synthase (glutamine-hydrolyzing) activity"/>
    <property type="evidence" value="ECO:0007669"/>
    <property type="project" value="UniProtKB-EC"/>
</dbReference>
<dbReference type="Proteomes" id="UP001305498">
    <property type="component" value="Chromosome"/>
</dbReference>
<gene>
    <name evidence="6" type="ORF">N8K70_11040</name>
</gene>
<dbReference type="AlphaFoldDB" id="A0AA97I5U5"/>
<dbReference type="PANTHER" id="PTHR43284">
    <property type="entry name" value="ASPARAGINE SYNTHETASE (GLUTAMINE-HYDROLYZING)"/>
    <property type="match status" value="1"/>
</dbReference>
<dbReference type="Pfam" id="PF00733">
    <property type="entry name" value="Asn_synthase"/>
    <property type="match status" value="1"/>
</dbReference>
<dbReference type="InterPro" id="IPR014729">
    <property type="entry name" value="Rossmann-like_a/b/a_fold"/>
</dbReference>
<evidence type="ECO:0000259" key="5">
    <source>
        <dbReference type="Pfam" id="PF00733"/>
    </source>
</evidence>
<evidence type="ECO:0000313" key="6">
    <source>
        <dbReference type="EMBL" id="WOF21917.1"/>
    </source>
</evidence>
<organism evidence="6 7">
    <name type="scientific">Microbacterium betulae</name>
    <dbReference type="NCBI Taxonomy" id="2981139"/>
    <lineage>
        <taxon>Bacteria</taxon>
        <taxon>Bacillati</taxon>
        <taxon>Actinomycetota</taxon>
        <taxon>Actinomycetes</taxon>
        <taxon>Micrococcales</taxon>
        <taxon>Microbacteriaceae</taxon>
        <taxon>Microbacterium</taxon>
    </lineage>
</organism>
<reference evidence="6 7" key="1">
    <citation type="submission" date="2023-02" db="EMBL/GenBank/DDBJ databases">
        <title>Microbacterium betulae sp. nov., isolated from birch wood.</title>
        <authorList>
            <person name="Pasciak M."/>
            <person name="Pawlik K.J."/>
            <person name="Martynowski D."/>
            <person name="Laczmanski L."/>
            <person name="Ciekot J."/>
            <person name="Szponar B."/>
            <person name="Wojcik-Fatla A."/>
            <person name="Mackiewicz B."/>
            <person name="Farian E."/>
            <person name="Cholewa G."/>
            <person name="Cholewa A."/>
            <person name="Dutkiewicz J."/>
        </authorList>
    </citation>
    <scope>NUCLEOTIDE SEQUENCE [LARGE SCALE GENOMIC DNA]</scope>
    <source>
        <strain evidence="6 7">AB</strain>
    </source>
</reference>
<accession>A0AA97I5U5</accession>
<proteinExistence type="predicted"/>
<dbReference type="RefSeq" id="WP_317138394.1">
    <property type="nucleotide sequence ID" value="NZ_CP118157.1"/>
</dbReference>
<keyword evidence="3" id="KW-0028">Amino-acid biosynthesis</keyword>
<dbReference type="GO" id="GO:0006529">
    <property type="term" value="P:asparagine biosynthetic process"/>
    <property type="evidence" value="ECO:0007669"/>
    <property type="project" value="UniProtKB-KW"/>
</dbReference>
<protein>
    <recommendedName>
        <fullName evidence="2">asparagine synthase (glutamine-hydrolyzing)</fullName>
        <ecNumber evidence="2">6.3.5.4</ecNumber>
    </recommendedName>
</protein>
<keyword evidence="3" id="KW-0061">Asparagine biosynthesis</keyword>
<dbReference type="PANTHER" id="PTHR43284:SF1">
    <property type="entry name" value="ASPARAGINE SYNTHETASE"/>
    <property type="match status" value="1"/>
</dbReference>
<evidence type="ECO:0000256" key="4">
    <source>
        <dbReference type="ARBA" id="ARBA00048741"/>
    </source>
</evidence>
<comment type="pathway">
    <text evidence="1">Amino-acid biosynthesis; L-asparagine biosynthesis; L-asparagine from L-aspartate (L-Gln route): step 1/1.</text>
</comment>
<evidence type="ECO:0000256" key="2">
    <source>
        <dbReference type="ARBA" id="ARBA00012737"/>
    </source>
</evidence>
<keyword evidence="7" id="KW-1185">Reference proteome</keyword>
<dbReference type="Gene3D" id="3.40.50.620">
    <property type="entry name" value="HUPs"/>
    <property type="match status" value="1"/>
</dbReference>
<name>A0AA97I5U5_9MICO</name>
<evidence type="ECO:0000256" key="3">
    <source>
        <dbReference type="ARBA" id="ARBA00022888"/>
    </source>
</evidence>
<evidence type="ECO:0000313" key="7">
    <source>
        <dbReference type="Proteomes" id="UP001305498"/>
    </source>
</evidence>
<feature type="domain" description="Asparagine synthetase" evidence="5">
    <location>
        <begin position="202"/>
        <end position="561"/>
    </location>
</feature>
<evidence type="ECO:0000256" key="1">
    <source>
        <dbReference type="ARBA" id="ARBA00005187"/>
    </source>
</evidence>
<dbReference type="InterPro" id="IPR001962">
    <property type="entry name" value="Asn_synthase"/>
</dbReference>